<dbReference type="FunFam" id="2.30.30.550:FF:000001">
    <property type="entry name" value="major vault protein-like"/>
    <property type="match status" value="3"/>
</dbReference>
<evidence type="ECO:0000256" key="6">
    <source>
        <dbReference type="ARBA" id="ARBA00023242"/>
    </source>
</evidence>
<dbReference type="Proteomes" id="UP000472262">
    <property type="component" value="Unassembled WGS sequence"/>
</dbReference>
<evidence type="ECO:0000313" key="12">
    <source>
        <dbReference type="Proteomes" id="UP000472262"/>
    </source>
</evidence>
<evidence type="ECO:0000256" key="3">
    <source>
        <dbReference type="ARBA" id="ARBA00018296"/>
    </source>
</evidence>
<dbReference type="Gene3D" id="2.30.30.560">
    <property type="match status" value="2"/>
</dbReference>
<name>A0A672K1B4_SINGR</name>
<dbReference type="PROSITE" id="PS51224">
    <property type="entry name" value="MVP"/>
    <property type="match status" value="4"/>
</dbReference>
<dbReference type="PANTHER" id="PTHR14165:SF3">
    <property type="entry name" value="MAJOR VAULT PROTEIN"/>
    <property type="match status" value="1"/>
</dbReference>
<keyword evidence="5" id="KW-0677">Repeat</keyword>
<dbReference type="OMA" id="EYCIIES"/>
<feature type="repeat" description="MVP" evidence="8">
    <location>
        <begin position="68"/>
        <end position="120"/>
    </location>
</feature>
<dbReference type="FunFam" id="2.30.30.560:FF:000002">
    <property type="entry name" value="Major vault protein-alpha"/>
    <property type="match status" value="1"/>
</dbReference>
<evidence type="ECO:0000256" key="2">
    <source>
        <dbReference type="ARBA" id="ARBA00004496"/>
    </source>
</evidence>
<evidence type="ECO:0000256" key="4">
    <source>
        <dbReference type="ARBA" id="ARBA00022490"/>
    </source>
</evidence>
<dbReference type="PANTHER" id="PTHR14165">
    <property type="entry name" value="MAJOR VAULT PROTEIN"/>
    <property type="match status" value="1"/>
</dbReference>
<feature type="domain" description="Major vault protein repeat" evidence="9">
    <location>
        <begin position="170"/>
        <end position="212"/>
    </location>
</feature>
<dbReference type="InterPro" id="IPR043023">
    <property type="entry name" value="MVP_rep_sf"/>
</dbReference>
<dbReference type="GO" id="GO:1990904">
    <property type="term" value="C:ribonucleoprotein complex"/>
    <property type="evidence" value="ECO:0007669"/>
    <property type="project" value="UniProtKB-UniRule"/>
</dbReference>
<keyword evidence="12" id="KW-1185">Reference proteome</keyword>
<feature type="repeat" description="MVP" evidence="8">
    <location>
        <begin position="7"/>
        <end position="67"/>
    </location>
</feature>
<dbReference type="GO" id="GO:0005634">
    <property type="term" value="C:nucleus"/>
    <property type="evidence" value="ECO:0007669"/>
    <property type="project" value="UniProtKB-SubCell"/>
</dbReference>
<dbReference type="Pfam" id="PF01505">
    <property type="entry name" value="Vault"/>
    <property type="match status" value="3"/>
</dbReference>
<reference evidence="11" key="2">
    <citation type="submission" date="2025-09" db="UniProtKB">
        <authorList>
            <consortium name="Ensembl"/>
        </authorList>
    </citation>
    <scope>IDENTIFICATION</scope>
</reference>
<evidence type="ECO:0000256" key="5">
    <source>
        <dbReference type="ARBA" id="ARBA00022737"/>
    </source>
</evidence>
<evidence type="ECO:0000313" key="11">
    <source>
        <dbReference type="Ensembl" id="ENSSGRP00000004371.1"/>
    </source>
</evidence>
<feature type="repeat" description="MVP" evidence="8">
    <location>
        <begin position="174"/>
        <end position="228"/>
    </location>
</feature>
<keyword evidence="7 8" id="KW-0687">Ribonucleoprotein</keyword>
<evidence type="ECO:0000259" key="9">
    <source>
        <dbReference type="Pfam" id="PF01505"/>
    </source>
</evidence>
<dbReference type="InterPro" id="IPR002499">
    <property type="entry name" value="Vault_N"/>
</dbReference>
<feature type="domain" description="Major vault protein repeat" evidence="9">
    <location>
        <begin position="64"/>
        <end position="105"/>
    </location>
</feature>
<dbReference type="InParanoid" id="A0A672K1B4"/>
<dbReference type="InterPro" id="IPR039059">
    <property type="entry name" value="MVP"/>
</dbReference>
<keyword evidence="4 8" id="KW-0963">Cytoplasm</keyword>
<comment type="subcellular location">
    <subcellularLocation>
        <location evidence="2 8">Cytoplasm</location>
    </subcellularLocation>
    <subcellularLocation>
        <location evidence="1">Nucleus</location>
    </subcellularLocation>
</comment>
<dbReference type="InterPro" id="IPR041139">
    <property type="entry name" value="MVP_rep_dom"/>
</dbReference>
<dbReference type="AlphaFoldDB" id="A0A672K1B4"/>
<dbReference type="InterPro" id="IPR041134">
    <property type="entry name" value="Vault_2"/>
</dbReference>
<reference evidence="11" key="1">
    <citation type="submission" date="2025-08" db="UniProtKB">
        <authorList>
            <consortium name="Ensembl"/>
        </authorList>
    </citation>
    <scope>IDENTIFICATION</scope>
</reference>
<proteinExistence type="predicted"/>
<dbReference type="FunFam" id="2.30.30.560:FF:000001">
    <property type="entry name" value="major vault protein-like"/>
    <property type="match status" value="1"/>
</dbReference>
<protein>
    <recommendedName>
        <fullName evidence="3">Major vault protein</fullName>
    </recommendedName>
</protein>
<feature type="domain" description="Major vault protein repeat" evidence="9">
    <location>
        <begin position="117"/>
        <end position="158"/>
    </location>
</feature>
<keyword evidence="6" id="KW-0539">Nucleus</keyword>
<feature type="domain" description="Major vault protein repeat" evidence="10">
    <location>
        <begin position="1"/>
        <end position="60"/>
    </location>
</feature>
<dbReference type="Ensembl" id="ENSSGRT00000004741.1">
    <property type="protein sequence ID" value="ENSSGRP00000004371.1"/>
    <property type="gene ID" value="ENSSGRG00000002724.1"/>
</dbReference>
<dbReference type="Gene3D" id="2.30.30.550">
    <property type="entry name" value="Major Vault Protein repeat"/>
    <property type="match status" value="4"/>
</dbReference>
<sequence length="292" mass="32585">MIMLPPRHYCVVLNPTARNDEGQVQFDASGQAKLRHADLEIRLTQDPFPLYPGEEIQKDVTPLQIVYPDTALRLQALLDFEEEGGEKRVAGDEWLFEGPGTYIPRKEVAVLEVIKATVIRENQAIRLRARKEGLDRSGVQRVTGEEWQVSKVGAYLPGAHEEVVDIVNAFILTDKKALHVRALRPFRDTGGQERRTGEEWLVTVADREAHIPSVAEVVVGVVDVTTLNSRQYCVVLDPVGADGKLQLGQKRVVKVSESFSGEHLENGIQDVYVLSEEEGLVLRAVEAFIDTE</sequence>
<feature type="repeat" description="MVP" evidence="8">
    <location>
        <begin position="121"/>
        <end position="173"/>
    </location>
</feature>
<dbReference type="GO" id="GO:0005737">
    <property type="term" value="C:cytoplasm"/>
    <property type="evidence" value="ECO:0007669"/>
    <property type="project" value="UniProtKB-SubCell"/>
</dbReference>
<evidence type="ECO:0000256" key="7">
    <source>
        <dbReference type="ARBA" id="ARBA00023274"/>
    </source>
</evidence>
<accession>A0A672K1B4</accession>
<evidence type="ECO:0000256" key="8">
    <source>
        <dbReference type="PROSITE-ProRule" id="PRU00571"/>
    </source>
</evidence>
<dbReference type="Pfam" id="PF17794">
    <property type="entry name" value="Vault_2"/>
    <property type="match status" value="1"/>
</dbReference>
<evidence type="ECO:0000259" key="10">
    <source>
        <dbReference type="Pfam" id="PF17794"/>
    </source>
</evidence>
<organism evidence="11 12">
    <name type="scientific">Sinocyclocheilus grahami</name>
    <name type="common">Dianchi golden-line fish</name>
    <name type="synonym">Barbus grahami</name>
    <dbReference type="NCBI Taxonomy" id="75366"/>
    <lineage>
        <taxon>Eukaryota</taxon>
        <taxon>Metazoa</taxon>
        <taxon>Chordata</taxon>
        <taxon>Craniata</taxon>
        <taxon>Vertebrata</taxon>
        <taxon>Euteleostomi</taxon>
        <taxon>Actinopterygii</taxon>
        <taxon>Neopterygii</taxon>
        <taxon>Teleostei</taxon>
        <taxon>Ostariophysi</taxon>
        <taxon>Cypriniformes</taxon>
        <taxon>Cyprinidae</taxon>
        <taxon>Cyprininae</taxon>
        <taxon>Sinocyclocheilus</taxon>
    </lineage>
</organism>
<dbReference type="InterPro" id="IPR043179">
    <property type="entry name" value="Vault_2_sf"/>
</dbReference>
<evidence type="ECO:0000256" key="1">
    <source>
        <dbReference type="ARBA" id="ARBA00004123"/>
    </source>
</evidence>
<gene>
    <name evidence="11" type="primary">LOC107579645</name>
</gene>